<keyword evidence="2" id="KW-0812">Transmembrane</keyword>
<name>A0A2S0KPC3_9FIRM</name>
<evidence type="ECO:0000313" key="3">
    <source>
        <dbReference type="EMBL" id="AVM42849.1"/>
    </source>
</evidence>
<keyword evidence="2" id="KW-1133">Transmembrane helix</keyword>
<keyword evidence="1" id="KW-0175">Coiled coil</keyword>
<gene>
    <name evidence="3" type="ORF">C5Q98_06325</name>
</gene>
<organism evidence="3 4">
    <name type="scientific">Fastidiosipila sanguinis</name>
    <dbReference type="NCBI Taxonomy" id="236753"/>
    <lineage>
        <taxon>Bacteria</taxon>
        <taxon>Bacillati</taxon>
        <taxon>Bacillota</taxon>
        <taxon>Clostridia</taxon>
        <taxon>Eubacteriales</taxon>
        <taxon>Oscillospiraceae</taxon>
        <taxon>Fastidiosipila</taxon>
    </lineage>
</organism>
<feature type="transmembrane region" description="Helical" evidence="2">
    <location>
        <begin position="6"/>
        <end position="23"/>
    </location>
</feature>
<protein>
    <submittedName>
        <fullName evidence="3">Uncharacterized protein</fullName>
    </submittedName>
</protein>
<feature type="coiled-coil region" evidence="1">
    <location>
        <begin position="28"/>
        <end position="66"/>
    </location>
</feature>
<sequence length="82" mass="9662">MVVAAILWVTAPITALAVMWAIYSNNQMEVMQKELWKLEYDNQKLKRQLNKKKAGDEALREQVNQEVERRLKDERNLFKTVG</sequence>
<dbReference type="KEGG" id="fsa:C5Q98_06325"/>
<dbReference type="Proteomes" id="UP000237947">
    <property type="component" value="Chromosome"/>
</dbReference>
<evidence type="ECO:0000256" key="1">
    <source>
        <dbReference type="SAM" id="Coils"/>
    </source>
</evidence>
<dbReference type="AlphaFoldDB" id="A0A2S0KPC3"/>
<dbReference type="RefSeq" id="WP_106012798.1">
    <property type="nucleotide sequence ID" value="NZ_CP027226.1"/>
</dbReference>
<keyword evidence="4" id="KW-1185">Reference proteome</keyword>
<accession>A0A2S0KPC3</accession>
<proteinExistence type="predicted"/>
<keyword evidence="2" id="KW-0472">Membrane</keyword>
<reference evidence="4" key="1">
    <citation type="submission" date="2018-02" db="EMBL/GenBank/DDBJ databases">
        <authorList>
            <person name="Holder M.E."/>
            <person name="Ajami N.J."/>
            <person name="Petrosino J.F."/>
        </authorList>
    </citation>
    <scope>NUCLEOTIDE SEQUENCE [LARGE SCALE GENOMIC DNA]</scope>
    <source>
        <strain evidence="4">CCUG 47711</strain>
    </source>
</reference>
<evidence type="ECO:0000313" key="4">
    <source>
        <dbReference type="Proteomes" id="UP000237947"/>
    </source>
</evidence>
<evidence type="ECO:0000256" key="2">
    <source>
        <dbReference type="SAM" id="Phobius"/>
    </source>
</evidence>
<dbReference type="EMBL" id="CP027226">
    <property type="protein sequence ID" value="AVM42849.1"/>
    <property type="molecule type" value="Genomic_DNA"/>
</dbReference>